<reference evidence="1" key="3">
    <citation type="journal article" date="1991" name="J. Bacteriol.">
        <title>Transcription and initiation of ColE1 DNA replication in Escherichia coli K-12.</title>
        <authorList>
            <person name="Inoue N."/>
            <person name="Uchida H."/>
        </authorList>
    </citation>
    <scope>NUCLEOTIDE SEQUENCE</scope>
    <source>
        <plasmid evidence="1">ColE1</plasmid>
    </source>
</reference>
<accession>Q51624</accession>
<geneLocation type="plasmid" evidence="1">
    <name>ColE1</name>
</geneLocation>
<reference evidence="1" key="2">
    <citation type="journal article" date="1988" name="EMBO J.">
        <title>The arginine repressor is essential for plasmid-stabilizing site-specific recombination at the ColE1 cer locus.</title>
        <authorList>
            <person name="Stirling C.J."/>
            <person name="Szatmari G."/>
            <person name="Stewart G."/>
            <person name="Smith M.C."/>
            <person name="Sherratt D.J."/>
        </authorList>
    </citation>
    <scope>NUCLEOTIDE SEQUENCE</scope>
    <source>
        <plasmid evidence="1">ColE1</plasmid>
    </source>
</reference>
<dbReference type="EMBL" id="J01566">
    <property type="protein sequence ID" value="AAB59141.1"/>
    <property type="molecule type" value="Genomic_DNA"/>
</dbReference>
<keyword evidence="1" id="KW-0614">Plasmid</keyword>
<organism evidence="1">
    <name type="scientific">Escherichia coli</name>
    <dbReference type="NCBI Taxonomy" id="562"/>
    <lineage>
        <taxon>Bacteria</taxon>
        <taxon>Pseudomonadati</taxon>
        <taxon>Pseudomonadota</taxon>
        <taxon>Gammaproteobacteria</taxon>
        <taxon>Enterobacterales</taxon>
        <taxon>Enterobacteriaceae</taxon>
        <taxon>Escherichia</taxon>
    </lineage>
</organism>
<protein>
    <submittedName>
        <fullName evidence="1">14.5 kd ORF</fullName>
    </submittedName>
</protein>
<dbReference type="AlphaFoldDB" id="Q51624"/>
<evidence type="ECO:0000313" key="1">
    <source>
        <dbReference type="EMBL" id="AAB59141.1"/>
    </source>
</evidence>
<proteinExistence type="predicted"/>
<name>Q51624_ECOLX</name>
<sequence>MPGMLFHAALWGTGCESYCCCYHGDKTKFVSGTSHECLPTLKYLFSVSYYPKTILSSVSDSVQRPNNLDQNPRFFSSSSACLSWAISFCSCSRSASWRLRSISCACLSSSISVRHCFSSFSSRRMRSVC</sequence>
<reference evidence="1" key="1">
    <citation type="journal article" date="1985" name="J. Biol. Chem.">
        <title>Nucleotide sequence and gene organization of ColE1 DNA.</title>
        <authorList>
            <person name="Chan P.T."/>
            <person name="Ohmori H."/>
            <person name="Tomizawa J."/>
            <person name="Lebowitz J."/>
        </authorList>
    </citation>
    <scope>NUCLEOTIDE SEQUENCE</scope>
    <source>
        <plasmid evidence="1">ColE1</plasmid>
    </source>
</reference>